<dbReference type="SMART" id="SM00563">
    <property type="entry name" value="PlsC"/>
    <property type="match status" value="1"/>
</dbReference>
<evidence type="ECO:0000256" key="2">
    <source>
        <dbReference type="ARBA" id="ARBA00010524"/>
    </source>
</evidence>
<evidence type="ECO:0000256" key="7">
    <source>
        <dbReference type="ARBA" id="ARBA00023128"/>
    </source>
</evidence>
<evidence type="ECO:0000256" key="6">
    <source>
        <dbReference type="ARBA" id="ARBA00023098"/>
    </source>
</evidence>
<protein>
    <recommendedName>
        <fullName evidence="13">Tafazzin family protein</fullName>
    </recommendedName>
</protein>
<keyword evidence="9" id="KW-0012">Acyltransferase</keyword>
<keyword evidence="8" id="KW-0472">Membrane</keyword>
<accession>A0A1I8EG71</accession>
<keyword evidence="5" id="KW-0999">Mitochondrion inner membrane</keyword>
<evidence type="ECO:0000256" key="9">
    <source>
        <dbReference type="ARBA" id="ARBA00023315"/>
    </source>
</evidence>
<dbReference type="STRING" id="6293.A0A1I8EG71"/>
<dbReference type="GO" id="GO:0035965">
    <property type="term" value="P:cardiolipin acyl-chain remodeling"/>
    <property type="evidence" value="ECO:0007669"/>
    <property type="project" value="TreeGrafter"/>
</dbReference>
<comment type="subcellular location">
    <subcellularLocation>
        <location evidence="1">Mitochondrion inner membrane</location>
        <topology evidence="1">Peripheral membrane protein</topology>
        <orientation evidence="1">Intermembrane side</orientation>
    </subcellularLocation>
    <subcellularLocation>
        <location evidence="10">Mitochondrion outer membrane</location>
        <topology evidence="10">Peripheral membrane protein</topology>
        <orientation evidence="10">Intermembrane side</orientation>
    </subcellularLocation>
</comment>
<evidence type="ECO:0000256" key="1">
    <source>
        <dbReference type="ARBA" id="ARBA00004137"/>
    </source>
</evidence>
<dbReference type="PANTHER" id="PTHR12497:SF0">
    <property type="entry name" value="TAFAZZIN"/>
    <property type="match status" value="1"/>
</dbReference>
<dbReference type="GO" id="GO:0005741">
    <property type="term" value="C:mitochondrial outer membrane"/>
    <property type="evidence" value="ECO:0007669"/>
    <property type="project" value="UniProtKB-SubCell"/>
</dbReference>
<dbReference type="CDD" id="cd07989">
    <property type="entry name" value="LPLAT_AGPAT-like"/>
    <property type="match status" value="1"/>
</dbReference>
<comment type="similarity">
    <text evidence="2 13">Belongs to the taffazin family.</text>
</comment>
<dbReference type="InterPro" id="IPR000872">
    <property type="entry name" value="Tafazzin"/>
</dbReference>
<proteinExistence type="inferred from homology"/>
<evidence type="ECO:0000259" key="14">
    <source>
        <dbReference type="SMART" id="SM00563"/>
    </source>
</evidence>
<dbReference type="GO" id="GO:0007007">
    <property type="term" value="P:inner mitochondrial membrane organization"/>
    <property type="evidence" value="ECO:0007669"/>
    <property type="project" value="TreeGrafter"/>
</dbReference>
<evidence type="ECO:0000256" key="10">
    <source>
        <dbReference type="ARBA" id="ARBA00024323"/>
    </source>
</evidence>
<evidence type="ECO:0000313" key="15">
    <source>
        <dbReference type="WBParaSite" id="maker-PairedContig_1909-snap-gene-0.14-mRNA-1"/>
    </source>
</evidence>
<organism evidence="15">
    <name type="scientific">Wuchereria bancrofti</name>
    <dbReference type="NCBI Taxonomy" id="6293"/>
    <lineage>
        <taxon>Eukaryota</taxon>
        <taxon>Metazoa</taxon>
        <taxon>Ecdysozoa</taxon>
        <taxon>Nematoda</taxon>
        <taxon>Chromadorea</taxon>
        <taxon>Rhabditida</taxon>
        <taxon>Spirurina</taxon>
        <taxon>Spiruromorpha</taxon>
        <taxon>Filarioidea</taxon>
        <taxon>Onchocercidae</taxon>
        <taxon>Wuchereria</taxon>
    </lineage>
</organism>
<evidence type="ECO:0000256" key="11">
    <source>
        <dbReference type="ARBA" id="ARBA00047906"/>
    </source>
</evidence>
<dbReference type="WBParaSite" id="maker-PairedContig_1909-snap-gene-0.14-mRNA-1">
    <property type="protein sequence ID" value="maker-PairedContig_1909-snap-gene-0.14-mRNA-1"/>
    <property type="gene ID" value="maker-PairedContig_1909-snap-gene-0.14"/>
</dbReference>
<evidence type="ECO:0000256" key="8">
    <source>
        <dbReference type="ARBA" id="ARBA00023136"/>
    </source>
</evidence>
<evidence type="ECO:0000256" key="3">
    <source>
        <dbReference type="ARBA" id="ARBA00022679"/>
    </source>
</evidence>
<dbReference type="GO" id="GO:0005743">
    <property type="term" value="C:mitochondrial inner membrane"/>
    <property type="evidence" value="ECO:0007669"/>
    <property type="project" value="UniProtKB-SubCell"/>
</dbReference>
<feature type="domain" description="Phospholipid/glycerol acyltransferase" evidence="14">
    <location>
        <begin position="23"/>
        <end position="115"/>
    </location>
</feature>
<keyword evidence="3" id="KW-0808">Transferase</keyword>
<evidence type="ECO:0000256" key="4">
    <source>
        <dbReference type="ARBA" id="ARBA00022787"/>
    </source>
</evidence>
<dbReference type="SUPFAM" id="SSF69593">
    <property type="entry name" value="Glycerol-3-phosphate (1)-acyltransferase"/>
    <property type="match status" value="1"/>
</dbReference>
<evidence type="ECO:0000256" key="12">
    <source>
        <dbReference type="ARBA" id="ARBA00049543"/>
    </source>
</evidence>
<comment type="catalytic activity">
    <reaction evidence="11">
        <text>1'-[1,2-diacyl-sn-glycero-3-phospho],3'-[1-acyl-sn-glycero-3-phospho]-glycerol + a 1,2-diacyl-sn-glycero-3-phosphocholine = a cardiolipin + a 1-acyl-sn-glycero-3-phosphocholine</text>
        <dbReference type="Rhea" id="RHEA:33731"/>
        <dbReference type="ChEBI" id="CHEBI:57643"/>
        <dbReference type="ChEBI" id="CHEBI:58168"/>
        <dbReference type="ChEBI" id="CHEBI:62237"/>
        <dbReference type="ChEBI" id="CHEBI:64743"/>
    </reaction>
    <physiologicalReaction direction="left-to-right" evidence="11">
        <dbReference type="Rhea" id="RHEA:33732"/>
    </physiologicalReaction>
    <physiologicalReaction direction="right-to-left" evidence="11">
        <dbReference type="Rhea" id="RHEA:33733"/>
    </physiologicalReaction>
</comment>
<reference evidence="15" key="1">
    <citation type="submission" date="2016-11" db="UniProtKB">
        <authorList>
            <consortium name="WormBaseParasite"/>
        </authorList>
    </citation>
    <scope>IDENTIFICATION</scope>
    <source>
        <strain evidence="15">pt0022</strain>
    </source>
</reference>
<dbReference type="AlphaFoldDB" id="A0A1I8EG71"/>
<evidence type="ECO:0000256" key="5">
    <source>
        <dbReference type="ARBA" id="ARBA00022792"/>
    </source>
</evidence>
<dbReference type="PANTHER" id="PTHR12497">
    <property type="entry name" value="TAZ PROTEIN TAFAZZIN"/>
    <property type="match status" value="1"/>
</dbReference>
<evidence type="ECO:0000256" key="13">
    <source>
        <dbReference type="RuleBase" id="RU365062"/>
    </source>
</evidence>
<dbReference type="GO" id="GO:0047184">
    <property type="term" value="F:1-acylglycerophosphocholine O-acyltransferase activity"/>
    <property type="evidence" value="ECO:0007669"/>
    <property type="project" value="TreeGrafter"/>
</dbReference>
<keyword evidence="7" id="KW-0496">Mitochondrion</keyword>
<sequence length="180" mass="20895">MNRISVINKNRLLSALENKSRPLITVSNHRSNMDDPLIWCKFFSLGKCVPIVRGEGVHQKGVDFCIEKLAENQWVHVFPEGKVTPIPIRIKWGVARMIMESPNPPILLPIWIHQMADVWPQSKPYYPRVGKHVTVLIGCEVDMKEHMWRFRTGSERERRKALADFVQEKLFNLGAQIDRT</sequence>
<comment type="catalytic activity">
    <reaction evidence="12">
        <text>1,2-di-(9Z-octadecenoyl)-sn-glycero-3-phosphocholine + 1-hexadecanoyl-sn-glycero-3-phosphocholine = 1-hexadecanoyl-2-(9Z-octadecenoyl)-sn-glycero-3-phosphocholine + 1-(9Z-octadecenoyl)-sn-glycero-3-phosphocholine</text>
        <dbReference type="Rhea" id="RHEA:43816"/>
        <dbReference type="ChEBI" id="CHEBI:28610"/>
        <dbReference type="ChEBI" id="CHEBI:72998"/>
        <dbReference type="ChEBI" id="CHEBI:73001"/>
        <dbReference type="ChEBI" id="CHEBI:74669"/>
    </reaction>
    <physiologicalReaction direction="left-to-right" evidence="12">
        <dbReference type="Rhea" id="RHEA:43817"/>
    </physiologicalReaction>
    <physiologicalReaction direction="right-to-left" evidence="12">
        <dbReference type="Rhea" id="RHEA:43818"/>
    </physiologicalReaction>
</comment>
<dbReference type="InterPro" id="IPR002123">
    <property type="entry name" value="Plipid/glycerol_acylTrfase"/>
</dbReference>
<keyword evidence="4" id="KW-1000">Mitochondrion outer membrane</keyword>
<dbReference type="PRINTS" id="PR00979">
    <property type="entry name" value="TAFAZZIN"/>
</dbReference>
<name>A0A1I8EG71_WUCBA</name>
<keyword evidence="6" id="KW-0443">Lipid metabolism</keyword>
<dbReference type="Pfam" id="PF01553">
    <property type="entry name" value="Acyltransferase"/>
    <property type="match status" value="1"/>
</dbReference>